<dbReference type="Proteomes" id="UP000218399">
    <property type="component" value="Unassembled WGS sequence"/>
</dbReference>
<feature type="short sequence motif" description="DGA/G" evidence="4">
    <location>
        <begin position="166"/>
        <end position="168"/>
    </location>
</feature>
<evidence type="ECO:0000256" key="3">
    <source>
        <dbReference type="ARBA" id="ARBA00023098"/>
    </source>
</evidence>
<comment type="caution">
    <text evidence="4">Lacks conserved residue(s) required for the propagation of feature annotation.</text>
</comment>
<dbReference type="AlphaFoldDB" id="A0A2A2EFX4"/>
<feature type="short sequence motif" description="GXSXG" evidence="4">
    <location>
        <begin position="41"/>
        <end position="45"/>
    </location>
</feature>
<evidence type="ECO:0000259" key="5">
    <source>
        <dbReference type="PROSITE" id="PS51635"/>
    </source>
</evidence>
<dbReference type="InterPro" id="IPR037483">
    <property type="entry name" value="YjjU-like"/>
</dbReference>
<feature type="domain" description="PNPLA" evidence="5">
    <location>
        <begin position="10"/>
        <end position="179"/>
    </location>
</feature>
<keyword evidence="7" id="KW-1185">Reference proteome</keyword>
<dbReference type="InterPro" id="IPR016035">
    <property type="entry name" value="Acyl_Trfase/lysoPLipase"/>
</dbReference>
<evidence type="ECO:0000256" key="2">
    <source>
        <dbReference type="ARBA" id="ARBA00022963"/>
    </source>
</evidence>
<comment type="caution">
    <text evidence="6">The sequence shown here is derived from an EMBL/GenBank/DDBJ whole genome shotgun (WGS) entry which is preliminary data.</text>
</comment>
<feature type="active site" description="Proton acceptor" evidence="4">
    <location>
        <position position="166"/>
    </location>
</feature>
<dbReference type="PANTHER" id="PTHR14226:SF25">
    <property type="entry name" value="PHOSPHOESTERASE"/>
    <property type="match status" value="1"/>
</dbReference>
<protein>
    <submittedName>
        <fullName evidence="6">Phospholipase</fullName>
    </submittedName>
</protein>
<dbReference type="PANTHER" id="PTHR14226">
    <property type="entry name" value="NEUROPATHY TARGET ESTERASE/SWISS CHEESE D.MELANOGASTER"/>
    <property type="match status" value="1"/>
</dbReference>
<dbReference type="GO" id="GO:0016787">
    <property type="term" value="F:hydrolase activity"/>
    <property type="evidence" value="ECO:0007669"/>
    <property type="project" value="UniProtKB-UniRule"/>
</dbReference>
<name>A0A2A2EFX4_9BIFI</name>
<dbReference type="InterPro" id="IPR045943">
    <property type="entry name" value="DUF6363"/>
</dbReference>
<proteinExistence type="predicted"/>
<dbReference type="GO" id="GO:0016042">
    <property type="term" value="P:lipid catabolic process"/>
    <property type="evidence" value="ECO:0007669"/>
    <property type="project" value="UniProtKB-UniRule"/>
</dbReference>
<evidence type="ECO:0000256" key="1">
    <source>
        <dbReference type="ARBA" id="ARBA00022801"/>
    </source>
</evidence>
<dbReference type="PROSITE" id="PS51635">
    <property type="entry name" value="PNPLA"/>
    <property type="match status" value="1"/>
</dbReference>
<dbReference type="Pfam" id="PF01734">
    <property type="entry name" value="Patatin"/>
    <property type="match status" value="1"/>
</dbReference>
<dbReference type="InterPro" id="IPR002641">
    <property type="entry name" value="PNPLA_dom"/>
</dbReference>
<organism evidence="6 7">
    <name type="scientific">Bifidobacterium criceti</name>
    <dbReference type="NCBI Taxonomy" id="1960969"/>
    <lineage>
        <taxon>Bacteria</taxon>
        <taxon>Bacillati</taxon>
        <taxon>Actinomycetota</taxon>
        <taxon>Actinomycetes</taxon>
        <taxon>Bifidobacteriales</taxon>
        <taxon>Bifidobacteriaceae</taxon>
        <taxon>Bifidobacterium</taxon>
    </lineage>
</organism>
<dbReference type="EMBL" id="MVOH01000009">
    <property type="protein sequence ID" value="PAU67795.1"/>
    <property type="molecule type" value="Genomic_DNA"/>
</dbReference>
<keyword evidence="2 4" id="KW-0442">Lipid degradation</keyword>
<dbReference type="InterPro" id="IPR050301">
    <property type="entry name" value="NTE"/>
</dbReference>
<evidence type="ECO:0000313" key="7">
    <source>
        <dbReference type="Proteomes" id="UP000218399"/>
    </source>
</evidence>
<dbReference type="CDD" id="cd07208">
    <property type="entry name" value="Pat_hypo_Ecoli_yjju_like"/>
    <property type="match status" value="1"/>
</dbReference>
<dbReference type="SUPFAM" id="SSF52151">
    <property type="entry name" value="FabD/lysophospholipase-like"/>
    <property type="match status" value="1"/>
</dbReference>
<evidence type="ECO:0000313" key="6">
    <source>
        <dbReference type="EMBL" id="PAU67795.1"/>
    </source>
</evidence>
<evidence type="ECO:0000256" key="4">
    <source>
        <dbReference type="PROSITE-ProRule" id="PRU01161"/>
    </source>
</evidence>
<sequence length="285" mass="31182">MARMTNRTAIIDVGGGFRAIFGAGVLDRCLDEGISFDHAYGISAGSANLASFIAKQNTRAHTFYTEYAFRKEYASMEAYARTGSYCDLDYVYGTLSNHDGENPLDYETFAANPTGFTVVAANGVTGEPRYFTKHDMHYDDYAILKASSAVPVACKPVTIDGVPYFDGGIADPVPVLRALDEGYDRIVVVLTRLKDVLREQHHDVAPARLLARSHPAAAEALLNRYRTYNDEVALAKEAERQGKALIIAPEDLYGLSTMSKTYEGLERMYRAGYAAAAPIADFLAS</sequence>
<reference evidence="6 7" key="1">
    <citation type="journal article" date="2017" name="ISME J.">
        <title>Unveiling bifidobacterial biogeography across the mammalian branch of the tree of life.</title>
        <authorList>
            <person name="Milani C."/>
            <person name="Mangifesta M."/>
            <person name="Mancabelli L."/>
            <person name="Lugli G.A."/>
            <person name="James K."/>
            <person name="Duranti S."/>
            <person name="Turroni F."/>
            <person name="Ferrario C."/>
            <person name="Ossiprandi M.C."/>
            <person name="van Sinderen D."/>
            <person name="Ventura M."/>
        </authorList>
    </citation>
    <scope>NUCLEOTIDE SEQUENCE [LARGE SCALE GENOMIC DNA]</scope>
    <source>
        <strain evidence="7">Ham19E</strain>
    </source>
</reference>
<feature type="active site" description="Nucleophile" evidence="4">
    <location>
        <position position="43"/>
    </location>
</feature>
<dbReference type="Pfam" id="PF19890">
    <property type="entry name" value="DUF6363"/>
    <property type="match status" value="1"/>
</dbReference>
<keyword evidence="3 4" id="KW-0443">Lipid metabolism</keyword>
<dbReference type="Gene3D" id="3.40.1090.10">
    <property type="entry name" value="Cytosolic phospholipase A2 catalytic domain"/>
    <property type="match status" value="1"/>
</dbReference>
<keyword evidence="1 4" id="KW-0378">Hydrolase</keyword>
<accession>A0A2A2EFX4</accession>
<gene>
    <name evidence="6" type="ORF">B1526_0950</name>
</gene>